<dbReference type="InterPro" id="IPR011055">
    <property type="entry name" value="Dup_hybrid_motif"/>
</dbReference>
<dbReference type="PANTHER" id="PTHR21666:SF285">
    <property type="entry name" value="M23 FAMILY METALLOPEPTIDASE"/>
    <property type="match status" value="1"/>
</dbReference>
<evidence type="ECO:0000313" key="5">
    <source>
        <dbReference type="EMBL" id="RMM01955.1"/>
    </source>
</evidence>
<dbReference type="Pfam" id="PF01551">
    <property type="entry name" value="Peptidase_M23"/>
    <property type="match status" value="1"/>
</dbReference>
<protein>
    <submittedName>
        <fullName evidence="4">M24/M37 family peptidase</fullName>
    </submittedName>
</protein>
<dbReference type="AlphaFoldDB" id="A0A0P9RJR6"/>
<proteinExistence type="predicted"/>
<evidence type="ECO:0000259" key="3">
    <source>
        <dbReference type="Pfam" id="PF18421"/>
    </source>
</evidence>
<reference evidence="5 7" key="2">
    <citation type="submission" date="2018-08" db="EMBL/GenBank/DDBJ databases">
        <title>Recombination of ecologically and evolutionarily significant loci maintains genetic cohesion in the Pseudomonas syringae species complex.</title>
        <authorList>
            <person name="Dillon M."/>
            <person name="Thakur S."/>
            <person name="Almeida R.N.D."/>
            <person name="Weir B.S."/>
            <person name="Guttman D.S."/>
        </authorList>
    </citation>
    <scope>NUCLEOTIDE SEQUENCE [LARGE SCALE GENOMIC DNA]</scope>
    <source>
        <strain evidence="5 7">ICMP 8636</strain>
    </source>
</reference>
<accession>A0A0P9RJR6</accession>
<feature type="domain" description="Peptidase family M23 N-terminal" evidence="3">
    <location>
        <begin position="29"/>
        <end position="97"/>
    </location>
</feature>
<dbReference type="InterPro" id="IPR040487">
    <property type="entry name" value="Peptidase_M23_N"/>
</dbReference>
<dbReference type="PANTHER" id="PTHR21666">
    <property type="entry name" value="PEPTIDASE-RELATED"/>
    <property type="match status" value="1"/>
</dbReference>
<organism evidence="4 6">
    <name type="scientific">Pseudomonas amygdali pv. eriobotryae</name>
    <dbReference type="NCBI Taxonomy" id="129137"/>
    <lineage>
        <taxon>Bacteria</taxon>
        <taxon>Pseudomonadati</taxon>
        <taxon>Pseudomonadota</taxon>
        <taxon>Gammaproteobacteria</taxon>
        <taxon>Pseudomonadales</taxon>
        <taxon>Pseudomonadaceae</taxon>
        <taxon>Pseudomonas</taxon>
        <taxon>Pseudomonas amygdali</taxon>
    </lineage>
</organism>
<feature type="domain" description="M23ase beta-sheet core" evidence="2">
    <location>
        <begin position="171"/>
        <end position="265"/>
    </location>
</feature>
<reference evidence="4 6" key="1">
    <citation type="submission" date="2015-09" db="EMBL/GenBank/DDBJ databases">
        <title>Genome announcement of multiple Pseudomonas syringae strains.</title>
        <authorList>
            <person name="Thakur S."/>
            <person name="Wang P.W."/>
            <person name="Gong Y."/>
            <person name="Weir B.S."/>
            <person name="Guttman D.S."/>
        </authorList>
    </citation>
    <scope>NUCLEOTIDE SEQUENCE [LARGE SCALE GENOMIC DNA]</scope>
    <source>
        <strain evidence="4 6">ICMP4455</strain>
    </source>
</reference>
<dbReference type="PATRIC" id="fig|129137.4.peg.2704"/>
<dbReference type="FunFam" id="2.70.70.10:FF:000019">
    <property type="entry name" value="M23 family peptidase"/>
    <property type="match status" value="1"/>
</dbReference>
<feature type="signal peptide" evidence="1">
    <location>
        <begin position="1"/>
        <end position="19"/>
    </location>
</feature>
<dbReference type="Gene3D" id="2.70.70.10">
    <property type="entry name" value="Glucose Permease (Domain IIA)"/>
    <property type="match status" value="1"/>
</dbReference>
<feature type="chain" id="PRO_5007426882" evidence="1">
    <location>
        <begin position="20"/>
        <end position="274"/>
    </location>
</feature>
<dbReference type="Proteomes" id="UP000272627">
    <property type="component" value="Unassembled WGS sequence"/>
</dbReference>
<dbReference type="Proteomes" id="UP000050490">
    <property type="component" value="Unassembled WGS sequence"/>
</dbReference>
<evidence type="ECO:0000313" key="6">
    <source>
        <dbReference type="Proteomes" id="UP000050490"/>
    </source>
</evidence>
<dbReference type="InterPro" id="IPR016047">
    <property type="entry name" value="M23ase_b-sheet_dom"/>
</dbReference>
<dbReference type="EMBL" id="RBOA01000141">
    <property type="protein sequence ID" value="RMM01955.1"/>
    <property type="molecule type" value="Genomic_DNA"/>
</dbReference>
<evidence type="ECO:0000256" key="1">
    <source>
        <dbReference type="SAM" id="SignalP"/>
    </source>
</evidence>
<evidence type="ECO:0000259" key="2">
    <source>
        <dbReference type="Pfam" id="PF01551"/>
    </source>
</evidence>
<dbReference type="EMBL" id="LJQI01000014">
    <property type="protein sequence ID" value="KPX38490.1"/>
    <property type="molecule type" value="Genomic_DNA"/>
</dbReference>
<dbReference type="SUPFAM" id="SSF51261">
    <property type="entry name" value="Duplicated hybrid motif"/>
    <property type="match status" value="1"/>
</dbReference>
<dbReference type="InterPro" id="IPR050570">
    <property type="entry name" value="Cell_wall_metabolism_enzyme"/>
</dbReference>
<dbReference type="Gene3D" id="2.60.40.1590">
    <property type="entry name" value="Peptidoglycan hydrolase domains"/>
    <property type="match status" value="1"/>
</dbReference>
<comment type="caution">
    <text evidence="4">The sequence shown here is derived from an EMBL/GenBank/DDBJ whole genome shotgun (WGS) entry which is preliminary data.</text>
</comment>
<dbReference type="Pfam" id="PF18421">
    <property type="entry name" value="Peptidase_M23_N"/>
    <property type="match status" value="1"/>
</dbReference>
<evidence type="ECO:0000313" key="7">
    <source>
        <dbReference type="Proteomes" id="UP000272627"/>
    </source>
</evidence>
<dbReference type="GO" id="GO:0004222">
    <property type="term" value="F:metalloendopeptidase activity"/>
    <property type="evidence" value="ECO:0007669"/>
    <property type="project" value="TreeGrafter"/>
</dbReference>
<dbReference type="CDD" id="cd12797">
    <property type="entry name" value="M23_peptidase"/>
    <property type="match status" value="1"/>
</dbReference>
<name>A0A0P9RJR6_PSEA0</name>
<keyword evidence="1" id="KW-0732">Signal</keyword>
<evidence type="ECO:0000313" key="4">
    <source>
        <dbReference type="EMBL" id="KPX38490.1"/>
    </source>
</evidence>
<dbReference type="RefSeq" id="WP_057420256.1">
    <property type="nucleotide sequence ID" value="NZ_BMZY01000036.1"/>
</dbReference>
<gene>
    <name evidence="4" type="ORF">ALO70_01868</name>
    <name evidence="5" type="ORF">ALQ86_01126</name>
</gene>
<sequence>MLRFIAPLFALLLCLPAHADSFITRALDKPVPGGVAVIDLGTGTQAPTATYQGKPVLVVKEQGTRWLAIVGIPLTVKPGTQQVTSGGRMLNFTVGSKKYPEQHITLKNKRQVNPNPEDNKRIEGELAEQLRAYRSFSPGTPSNLILDKPVNGPLSSRFGVRRFFNGEERNPHSGLDFAVPAGTPIKSPAAGKVILTGNYFFNGNTVFVDHGQGFISMFCHMSKIDVKVGDPVPRGGVVGKVGATGRATGPHMHWNVSLNDARVDPAIFIGAFQP</sequence>